<dbReference type="Gene3D" id="3.30.2290.10">
    <property type="entry name" value="PmbA/TldD superfamily"/>
    <property type="match status" value="1"/>
</dbReference>
<name>A0A9D0Z2K7_9FIRM</name>
<evidence type="ECO:0000259" key="2">
    <source>
        <dbReference type="Pfam" id="PF01523"/>
    </source>
</evidence>
<feature type="domain" description="Metalloprotease TldD/E C-terminal" evidence="3">
    <location>
        <begin position="224"/>
        <end position="447"/>
    </location>
</feature>
<dbReference type="Pfam" id="PF19289">
    <property type="entry name" value="PmbA_TldD_3rd"/>
    <property type="match status" value="1"/>
</dbReference>
<dbReference type="InterPro" id="IPR035068">
    <property type="entry name" value="TldD/PmbA_N"/>
</dbReference>
<dbReference type="GO" id="GO:0006508">
    <property type="term" value="P:proteolysis"/>
    <property type="evidence" value="ECO:0007669"/>
    <property type="project" value="InterPro"/>
</dbReference>
<evidence type="ECO:0000313" key="5">
    <source>
        <dbReference type="EMBL" id="HIQ68096.1"/>
    </source>
</evidence>
<evidence type="ECO:0000259" key="3">
    <source>
        <dbReference type="Pfam" id="PF19289"/>
    </source>
</evidence>
<dbReference type="AlphaFoldDB" id="A0A9D0Z2K7"/>
<gene>
    <name evidence="5" type="ORF">IAB74_06280</name>
</gene>
<comment type="similarity">
    <text evidence="1">Belongs to the peptidase U62 family.</text>
</comment>
<reference evidence="5" key="1">
    <citation type="submission" date="2020-10" db="EMBL/GenBank/DDBJ databases">
        <authorList>
            <person name="Gilroy R."/>
        </authorList>
    </citation>
    <scope>NUCLEOTIDE SEQUENCE</scope>
    <source>
        <strain evidence="5">13361</strain>
    </source>
</reference>
<reference evidence="5" key="2">
    <citation type="journal article" date="2021" name="PeerJ">
        <title>Extensive microbial diversity within the chicken gut microbiome revealed by metagenomics and culture.</title>
        <authorList>
            <person name="Gilroy R."/>
            <person name="Ravi A."/>
            <person name="Getino M."/>
            <person name="Pursley I."/>
            <person name="Horton D.L."/>
            <person name="Alikhan N.F."/>
            <person name="Baker D."/>
            <person name="Gharbi K."/>
            <person name="Hall N."/>
            <person name="Watson M."/>
            <person name="Adriaenssens E.M."/>
            <person name="Foster-Nyarko E."/>
            <person name="Jarju S."/>
            <person name="Secka A."/>
            <person name="Antonio M."/>
            <person name="Oren A."/>
            <person name="Chaudhuri R.R."/>
            <person name="La Ragione R."/>
            <person name="Hildebrand F."/>
            <person name="Pallen M.J."/>
        </authorList>
    </citation>
    <scope>NUCLEOTIDE SEQUENCE</scope>
    <source>
        <strain evidence="5">13361</strain>
    </source>
</reference>
<dbReference type="Pfam" id="PF19290">
    <property type="entry name" value="PmbA_TldD_2nd"/>
    <property type="match status" value="1"/>
</dbReference>
<dbReference type="PANTHER" id="PTHR43421">
    <property type="entry name" value="METALLOPROTEASE PMBA"/>
    <property type="match status" value="1"/>
</dbReference>
<dbReference type="EMBL" id="DVFK01000085">
    <property type="protein sequence ID" value="HIQ68096.1"/>
    <property type="molecule type" value="Genomic_DNA"/>
</dbReference>
<dbReference type="InterPro" id="IPR036059">
    <property type="entry name" value="TldD/PmbA_sf"/>
</dbReference>
<dbReference type="GO" id="GO:0005829">
    <property type="term" value="C:cytosol"/>
    <property type="evidence" value="ECO:0007669"/>
    <property type="project" value="TreeGrafter"/>
</dbReference>
<dbReference type="GO" id="GO:0008237">
    <property type="term" value="F:metallopeptidase activity"/>
    <property type="evidence" value="ECO:0007669"/>
    <property type="project" value="InterPro"/>
</dbReference>
<feature type="domain" description="Metalloprotease TldD/E central" evidence="4">
    <location>
        <begin position="116"/>
        <end position="215"/>
    </location>
</feature>
<comment type="caution">
    <text evidence="5">The sequence shown here is derived from an EMBL/GenBank/DDBJ whole genome shotgun (WGS) entry which is preliminary data.</text>
</comment>
<dbReference type="SUPFAM" id="SSF111283">
    <property type="entry name" value="Putative modulator of DNA gyrase, PmbA/TldD"/>
    <property type="match status" value="1"/>
</dbReference>
<accession>A0A9D0Z2K7</accession>
<dbReference type="PANTHER" id="PTHR43421:SF1">
    <property type="entry name" value="METALLOPROTEASE PMBA"/>
    <property type="match status" value="1"/>
</dbReference>
<organism evidence="5 6">
    <name type="scientific">Candidatus Faecousia excrementigallinarum</name>
    <dbReference type="NCBI Taxonomy" id="2840806"/>
    <lineage>
        <taxon>Bacteria</taxon>
        <taxon>Bacillati</taxon>
        <taxon>Bacillota</taxon>
        <taxon>Clostridia</taxon>
        <taxon>Eubacteriales</taxon>
        <taxon>Oscillospiraceae</taxon>
        <taxon>Faecousia</taxon>
    </lineage>
</organism>
<protein>
    <submittedName>
        <fullName evidence="5">TldD/PmbA family protein</fullName>
    </submittedName>
</protein>
<dbReference type="Pfam" id="PF01523">
    <property type="entry name" value="PmbA_TldD_1st"/>
    <property type="match status" value="1"/>
</dbReference>
<dbReference type="InterPro" id="IPR045570">
    <property type="entry name" value="Metalloprtase-TldD/E_cen_dom"/>
</dbReference>
<evidence type="ECO:0000259" key="4">
    <source>
        <dbReference type="Pfam" id="PF19290"/>
    </source>
</evidence>
<dbReference type="InterPro" id="IPR047657">
    <property type="entry name" value="PmbA"/>
</dbReference>
<evidence type="ECO:0000256" key="1">
    <source>
        <dbReference type="ARBA" id="ARBA00005836"/>
    </source>
</evidence>
<dbReference type="InterPro" id="IPR002510">
    <property type="entry name" value="Metalloprtase-TldD/E_N"/>
</dbReference>
<dbReference type="InterPro" id="IPR045569">
    <property type="entry name" value="Metalloprtase-TldD/E_C"/>
</dbReference>
<sequence length="448" mass="47550">MEFQEFKNLVTRKAEAMGLTHYELYYQAEASTSVSAFQHEINEFSSSLEGGVCFRCIVNGKMGYASTQALTEAEASALVERAMDNAAALEAEEQVFLVEGGKTYAPLNREPYALPETQALIDTVLSTQEKLYAADPMVVDGCATQGISLSMKTAICNSLGLDVSYENTLSALVVNAVVSDGEQMEDDYQIKVGKLDTMDTQAVVSKSVNIAKEKLGGQVPDTAVCPVVFTGEAMSDLLATFSGVFSSEAAQKGLSRLAGQEGSVIAAPVVTLVDDPFYKDSPMPMPFDAEGYPTSRKNVIAGGKLETLLYNLKTAAVAGKTTTGNASKAGYDGTVVVSPFTMYLEAGEYSQEDLLKKAGNGVCITSLGGLHAGANPITGDFSLQSQGYLIENGEKTVHVKSFTVAGNFYDLLKNITALSSTVELPRAFGKTAFGSPWVLVENLSIAGK</sequence>
<proteinExistence type="inferred from homology"/>
<feature type="domain" description="Metalloprotease TldD/E N-terminal" evidence="2">
    <location>
        <begin position="22"/>
        <end position="86"/>
    </location>
</feature>
<evidence type="ECO:0000313" key="6">
    <source>
        <dbReference type="Proteomes" id="UP000886796"/>
    </source>
</evidence>
<dbReference type="Proteomes" id="UP000886796">
    <property type="component" value="Unassembled WGS sequence"/>
</dbReference>